<sequence>MERSFKQRDDQERDNKNGRQKQFMERDKKSFLGVDSNDRVDAALHKEKDVIGDCIKQMREFNGIIEKQKELNEDGKNRLVRDYTLKQEAINLDHRSAAIGAD</sequence>
<dbReference type="Proteomes" id="UP000887540">
    <property type="component" value="Unplaced"/>
</dbReference>
<keyword evidence="2" id="KW-1185">Reference proteome</keyword>
<evidence type="ECO:0000256" key="1">
    <source>
        <dbReference type="SAM" id="MobiDB-lite"/>
    </source>
</evidence>
<evidence type="ECO:0000313" key="2">
    <source>
        <dbReference type="Proteomes" id="UP000887540"/>
    </source>
</evidence>
<feature type="region of interest" description="Disordered" evidence="1">
    <location>
        <begin position="1"/>
        <end position="30"/>
    </location>
</feature>
<protein>
    <submittedName>
        <fullName evidence="3">Uncharacterized protein</fullName>
    </submittedName>
</protein>
<organism evidence="2 3">
    <name type="scientific">Acrobeloides nanus</name>
    <dbReference type="NCBI Taxonomy" id="290746"/>
    <lineage>
        <taxon>Eukaryota</taxon>
        <taxon>Metazoa</taxon>
        <taxon>Ecdysozoa</taxon>
        <taxon>Nematoda</taxon>
        <taxon>Chromadorea</taxon>
        <taxon>Rhabditida</taxon>
        <taxon>Tylenchina</taxon>
        <taxon>Cephalobomorpha</taxon>
        <taxon>Cephaloboidea</taxon>
        <taxon>Cephalobidae</taxon>
        <taxon>Acrobeloides</taxon>
    </lineage>
</organism>
<evidence type="ECO:0000313" key="3">
    <source>
        <dbReference type="WBParaSite" id="ACRNAN_scaffold20174.g27151.t1"/>
    </source>
</evidence>
<proteinExistence type="predicted"/>
<accession>A0A914D6U1</accession>
<name>A0A914D6U1_9BILA</name>
<dbReference type="AlphaFoldDB" id="A0A914D6U1"/>
<reference evidence="3" key="1">
    <citation type="submission" date="2022-11" db="UniProtKB">
        <authorList>
            <consortium name="WormBaseParasite"/>
        </authorList>
    </citation>
    <scope>IDENTIFICATION</scope>
</reference>
<dbReference type="WBParaSite" id="ACRNAN_scaffold20174.g27151.t1">
    <property type="protein sequence ID" value="ACRNAN_scaffold20174.g27151.t1"/>
    <property type="gene ID" value="ACRNAN_scaffold20174.g27151"/>
</dbReference>